<organism evidence="1 2">
    <name type="scientific">Letharia columbiana</name>
    <dbReference type="NCBI Taxonomy" id="112416"/>
    <lineage>
        <taxon>Eukaryota</taxon>
        <taxon>Fungi</taxon>
        <taxon>Dikarya</taxon>
        <taxon>Ascomycota</taxon>
        <taxon>Pezizomycotina</taxon>
        <taxon>Lecanoromycetes</taxon>
        <taxon>OSLEUM clade</taxon>
        <taxon>Lecanoromycetidae</taxon>
        <taxon>Lecanorales</taxon>
        <taxon>Lecanorineae</taxon>
        <taxon>Parmeliaceae</taxon>
        <taxon>Letharia</taxon>
    </lineage>
</organism>
<dbReference type="GeneID" id="59294243"/>
<evidence type="ECO:0000313" key="2">
    <source>
        <dbReference type="Proteomes" id="UP000578531"/>
    </source>
</evidence>
<proteinExistence type="predicted"/>
<gene>
    <name evidence="1" type="ORF">HO173_012609</name>
</gene>
<sequence length="63" mass="6956">MLETAPDQKDVRTCTDLGSLAYKRSVVGVTTLSYDGSGSAAISTAHSDPYVLRRQMYDKKRED</sequence>
<evidence type="ECO:0000313" key="1">
    <source>
        <dbReference type="EMBL" id="KAF6226019.1"/>
    </source>
</evidence>
<reference evidence="1 2" key="1">
    <citation type="journal article" date="2020" name="Genomics">
        <title>Complete, high-quality genomes from long-read metagenomic sequencing of two wolf lichen thalli reveals enigmatic genome architecture.</title>
        <authorList>
            <person name="McKenzie S.K."/>
            <person name="Walston R.F."/>
            <person name="Allen J.L."/>
        </authorList>
    </citation>
    <scope>NUCLEOTIDE SEQUENCE [LARGE SCALE GENOMIC DNA]</scope>
    <source>
        <strain evidence="1">WasteWater2</strain>
    </source>
</reference>
<dbReference type="AlphaFoldDB" id="A0A8H6CM36"/>
<dbReference type="Proteomes" id="UP000578531">
    <property type="component" value="Unassembled WGS sequence"/>
</dbReference>
<accession>A0A8H6CM36</accession>
<dbReference type="EMBL" id="JACCJC010000095">
    <property type="protein sequence ID" value="KAF6226019.1"/>
    <property type="molecule type" value="Genomic_DNA"/>
</dbReference>
<protein>
    <submittedName>
        <fullName evidence="1">Uncharacterized protein</fullName>
    </submittedName>
</protein>
<comment type="caution">
    <text evidence="1">The sequence shown here is derived from an EMBL/GenBank/DDBJ whole genome shotgun (WGS) entry which is preliminary data.</text>
</comment>
<keyword evidence="2" id="KW-1185">Reference proteome</keyword>
<name>A0A8H6CM36_9LECA</name>
<dbReference type="RefSeq" id="XP_037158686.1">
    <property type="nucleotide sequence ID" value="XM_037314444.1"/>
</dbReference>